<dbReference type="Pfam" id="PF00646">
    <property type="entry name" value="F-box"/>
    <property type="match status" value="1"/>
</dbReference>
<evidence type="ECO:0000256" key="1">
    <source>
        <dbReference type="SAM" id="MobiDB-lite"/>
    </source>
</evidence>
<name>A0AAV0M0E1_9ROSI</name>
<dbReference type="InterPro" id="IPR001810">
    <property type="entry name" value="F-box_dom"/>
</dbReference>
<dbReference type="PANTHER" id="PTHR34145:SF68">
    <property type="entry name" value="FBD DOMAIN-CONTAINING PROTEIN"/>
    <property type="match status" value="1"/>
</dbReference>
<dbReference type="EMBL" id="CAMGYJ010000006">
    <property type="protein sequence ID" value="CAI0439801.1"/>
    <property type="molecule type" value="Genomic_DNA"/>
</dbReference>
<feature type="domain" description="F-box" evidence="2">
    <location>
        <begin position="86"/>
        <end position="122"/>
    </location>
</feature>
<dbReference type="PANTHER" id="PTHR34145">
    <property type="entry name" value="OS02G0105600 PROTEIN"/>
    <property type="match status" value="1"/>
</dbReference>
<dbReference type="InterPro" id="IPR053772">
    <property type="entry name" value="At1g61320/At1g61330-like"/>
</dbReference>
<keyword evidence="4" id="KW-1185">Reference proteome</keyword>
<dbReference type="InterPro" id="IPR055357">
    <property type="entry name" value="LRR_At1g61320_AtMIF1"/>
</dbReference>
<evidence type="ECO:0000259" key="2">
    <source>
        <dbReference type="PROSITE" id="PS50181"/>
    </source>
</evidence>
<gene>
    <name evidence="3" type="ORF">LITE_LOCUS26277</name>
</gene>
<proteinExistence type="predicted"/>
<dbReference type="Gene3D" id="1.20.1280.50">
    <property type="match status" value="1"/>
</dbReference>
<comment type="caution">
    <text evidence="3">The sequence shown here is derived from an EMBL/GenBank/DDBJ whole genome shotgun (WGS) entry which is preliminary data.</text>
</comment>
<reference evidence="3" key="1">
    <citation type="submission" date="2022-08" db="EMBL/GenBank/DDBJ databases">
        <authorList>
            <person name="Gutierrez-Valencia J."/>
        </authorList>
    </citation>
    <scope>NUCLEOTIDE SEQUENCE</scope>
</reference>
<dbReference type="AlphaFoldDB" id="A0AAV0M0E1"/>
<feature type="region of interest" description="Disordered" evidence="1">
    <location>
        <begin position="1"/>
        <end position="28"/>
    </location>
</feature>
<dbReference type="SUPFAM" id="SSF81383">
    <property type="entry name" value="F-box domain"/>
    <property type="match status" value="1"/>
</dbReference>
<dbReference type="PROSITE" id="PS50181">
    <property type="entry name" value="FBOX"/>
    <property type="match status" value="1"/>
</dbReference>
<sequence>MRGRKTIVTLKNRAQRNGGGGRRTRRKSGLELRKSESFFGYKSYCMPNPIPMTGKRKLRRSGSSWQHPGVMKSKGESSRMPSYNTDDRISTLPDDILHLILSFMSIKEATVTRLFSRRWRYLWTWASFPRLSFDTSILPSELNVRMISNLKTEDFRLLAKQNSEYIKRVNKVLRLYQGNHVEEFRLRQALNQKHTYFVDWCVKFALSREVQKLELDFDVPHRNDEHRMYAFRVGALDQVTHDSHSSKRKRVRHYLCSGRPSLCWSLPGFKRLTSLSFKSVKMGGDVLEGLLSNCPLLETLTLCSIYDLSYIRIFGPSLRLKHLEIVWCIELKEVDIYDVSIVSLKLAISSLVVFRMSKVTRLVELSIPEDLEKANKLGFFSSCHSQLECLKLLPCSFFYKTYGGCPLQGQDGRMELKKAERGVSLQHLKLLVFVGYGGGEVEHEFILHVIENGPALDTIIINPNCTTHYGLAHAEEHHAGCKEAENVRQHAQHWLEGMIPPTVKLVIK</sequence>
<dbReference type="InterPro" id="IPR053781">
    <property type="entry name" value="F-box_AtFBL13-like"/>
</dbReference>
<dbReference type="Gene3D" id="3.80.10.10">
    <property type="entry name" value="Ribonuclease Inhibitor"/>
    <property type="match status" value="1"/>
</dbReference>
<dbReference type="CDD" id="cd22160">
    <property type="entry name" value="F-box_AtFBL13-like"/>
    <property type="match status" value="1"/>
</dbReference>
<evidence type="ECO:0000313" key="3">
    <source>
        <dbReference type="EMBL" id="CAI0439801.1"/>
    </source>
</evidence>
<dbReference type="SMART" id="SM00256">
    <property type="entry name" value="FBOX"/>
    <property type="match status" value="1"/>
</dbReference>
<accession>A0AAV0M0E1</accession>
<dbReference type="SUPFAM" id="SSF52058">
    <property type="entry name" value="L domain-like"/>
    <property type="match status" value="1"/>
</dbReference>
<feature type="region of interest" description="Disordered" evidence="1">
    <location>
        <begin position="52"/>
        <end position="83"/>
    </location>
</feature>
<dbReference type="InterPro" id="IPR032675">
    <property type="entry name" value="LRR_dom_sf"/>
</dbReference>
<protein>
    <recommendedName>
        <fullName evidence="2">F-box domain-containing protein</fullName>
    </recommendedName>
</protein>
<organism evidence="3 4">
    <name type="scientific">Linum tenue</name>
    <dbReference type="NCBI Taxonomy" id="586396"/>
    <lineage>
        <taxon>Eukaryota</taxon>
        <taxon>Viridiplantae</taxon>
        <taxon>Streptophyta</taxon>
        <taxon>Embryophyta</taxon>
        <taxon>Tracheophyta</taxon>
        <taxon>Spermatophyta</taxon>
        <taxon>Magnoliopsida</taxon>
        <taxon>eudicotyledons</taxon>
        <taxon>Gunneridae</taxon>
        <taxon>Pentapetalae</taxon>
        <taxon>rosids</taxon>
        <taxon>fabids</taxon>
        <taxon>Malpighiales</taxon>
        <taxon>Linaceae</taxon>
        <taxon>Linum</taxon>
    </lineage>
</organism>
<dbReference type="InterPro" id="IPR036047">
    <property type="entry name" value="F-box-like_dom_sf"/>
</dbReference>
<dbReference type="Proteomes" id="UP001154282">
    <property type="component" value="Unassembled WGS sequence"/>
</dbReference>
<evidence type="ECO:0000313" key="4">
    <source>
        <dbReference type="Proteomes" id="UP001154282"/>
    </source>
</evidence>
<dbReference type="Pfam" id="PF23622">
    <property type="entry name" value="LRR_At1g61320_AtMIF1"/>
    <property type="match status" value="1"/>
</dbReference>